<proteinExistence type="predicted"/>
<sequence>MGNDTMEWSSTGPSATTTHPVSVAVPLVKEGINYFFSEDYDGDQCKAGQHFQINVTHGQGLPKSLQEPSEDAPAPNSPDFAGADSAPDTIVPSNFNHPIDDETDDHTENSGSNSLFGEFFVKILANGFAVLLGIFFIF</sequence>
<comment type="caution">
    <text evidence="4">The sequence shown here is derived from an EMBL/GenBank/DDBJ whole genome shotgun (WGS) entry which is preliminary data.</text>
</comment>
<feature type="transmembrane region" description="Helical" evidence="2">
    <location>
        <begin position="119"/>
        <end position="137"/>
    </location>
</feature>
<evidence type="ECO:0000313" key="4">
    <source>
        <dbReference type="EMBL" id="GKU93497.1"/>
    </source>
</evidence>
<keyword evidence="2" id="KW-0472">Membrane</keyword>
<evidence type="ECO:0000256" key="1">
    <source>
        <dbReference type="SAM" id="MobiDB-lite"/>
    </source>
</evidence>
<dbReference type="InterPro" id="IPR003245">
    <property type="entry name" value="Phytocyanin_dom"/>
</dbReference>
<dbReference type="Proteomes" id="UP001054252">
    <property type="component" value="Unassembled WGS sequence"/>
</dbReference>
<gene>
    <name evidence="4" type="ORF">SLEP1_g7090</name>
</gene>
<name>A0AAV5I6H8_9ROSI</name>
<dbReference type="PROSITE" id="PS51485">
    <property type="entry name" value="PHYTOCYANIN"/>
    <property type="match status" value="1"/>
</dbReference>
<keyword evidence="2" id="KW-0812">Transmembrane</keyword>
<dbReference type="EMBL" id="BPVZ01000007">
    <property type="protein sequence ID" value="GKU93497.1"/>
    <property type="molecule type" value="Genomic_DNA"/>
</dbReference>
<accession>A0AAV5I6H8</accession>
<keyword evidence="5" id="KW-1185">Reference proteome</keyword>
<reference evidence="4 5" key="1">
    <citation type="journal article" date="2021" name="Commun. Biol.">
        <title>The genome of Shorea leprosula (Dipterocarpaceae) highlights the ecological relevance of drought in aseasonal tropical rainforests.</title>
        <authorList>
            <person name="Ng K.K.S."/>
            <person name="Kobayashi M.J."/>
            <person name="Fawcett J.A."/>
            <person name="Hatakeyama M."/>
            <person name="Paape T."/>
            <person name="Ng C.H."/>
            <person name="Ang C.C."/>
            <person name="Tnah L.H."/>
            <person name="Lee C.T."/>
            <person name="Nishiyama T."/>
            <person name="Sese J."/>
            <person name="O'Brien M.J."/>
            <person name="Copetti D."/>
            <person name="Mohd Noor M.I."/>
            <person name="Ong R.C."/>
            <person name="Putra M."/>
            <person name="Sireger I.Z."/>
            <person name="Indrioko S."/>
            <person name="Kosugi Y."/>
            <person name="Izuno A."/>
            <person name="Isagi Y."/>
            <person name="Lee S.L."/>
            <person name="Shimizu K.K."/>
        </authorList>
    </citation>
    <scope>NUCLEOTIDE SEQUENCE [LARGE SCALE GENOMIC DNA]</scope>
    <source>
        <strain evidence="4">214</strain>
    </source>
</reference>
<dbReference type="InterPro" id="IPR008972">
    <property type="entry name" value="Cupredoxin"/>
</dbReference>
<protein>
    <recommendedName>
        <fullName evidence="3">Phytocyanin domain-containing protein</fullName>
    </recommendedName>
</protein>
<feature type="region of interest" description="Disordered" evidence="1">
    <location>
        <begin position="57"/>
        <end position="110"/>
    </location>
</feature>
<dbReference type="GO" id="GO:0009055">
    <property type="term" value="F:electron transfer activity"/>
    <property type="evidence" value="ECO:0007669"/>
    <property type="project" value="InterPro"/>
</dbReference>
<evidence type="ECO:0000313" key="5">
    <source>
        <dbReference type="Proteomes" id="UP001054252"/>
    </source>
</evidence>
<keyword evidence="2" id="KW-1133">Transmembrane helix</keyword>
<dbReference type="Gene3D" id="2.60.40.420">
    <property type="entry name" value="Cupredoxins - blue copper proteins"/>
    <property type="match status" value="1"/>
</dbReference>
<feature type="domain" description="Phytocyanin" evidence="3">
    <location>
        <begin position="1"/>
        <end position="57"/>
    </location>
</feature>
<organism evidence="4 5">
    <name type="scientific">Rubroshorea leprosula</name>
    <dbReference type="NCBI Taxonomy" id="152421"/>
    <lineage>
        <taxon>Eukaryota</taxon>
        <taxon>Viridiplantae</taxon>
        <taxon>Streptophyta</taxon>
        <taxon>Embryophyta</taxon>
        <taxon>Tracheophyta</taxon>
        <taxon>Spermatophyta</taxon>
        <taxon>Magnoliopsida</taxon>
        <taxon>eudicotyledons</taxon>
        <taxon>Gunneridae</taxon>
        <taxon>Pentapetalae</taxon>
        <taxon>rosids</taxon>
        <taxon>malvids</taxon>
        <taxon>Malvales</taxon>
        <taxon>Dipterocarpaceae</taxon>
        <taxon>Rubroshorea</taxon>
    </lineage>
</organism>
<evidence type="ECO:0000259" key="3">
    <source>
        <dbReference type="PROSITE" id="PS51485"/>
    </source>
</evidence>
<dbReference type="AlphaFoldDB" id="A0AAV5I6H8"/>
<evidence type="ECO:0000256" key="2">
    <source>
        <dbReference type="SAM" id="Phobius"/>
    </source>
</evidence>